<accession>A0A819G1G1</accession>
<dbReference type="EMBL" id="CAJOBE010003342">
    <property type="protein sequence ID" value="CAF3874811.1"/>
    <property type="molecule type" value="Genomic_DNA"/>
</dbReference>
<comment type="caution">
    <text evidence="2">The sequence shown here is derived from an EMBL/GenBank/DDBJ whole genome shotgun (WGS) entry which is preliminary data.</text>
</comment>
<gene>
    <name evidence="2" type="ORF">FNK824_LOCUS19216</name>
</gene>
<dbReference type="PANTHER" id="PTHR45778:SF7">
    <property type="entry name" value="PURPLE ACID PHOSPHATASE"/>
    <property type="match status" value="1"/>
</dbReference>
<protein>
    <recommendedName>
        <fullName evidence="1">Purple acid phosphatase C-terminal domain-containing protein</fullName>
    </recommendedName>
</protein>
<evidence type="ECO:0000259" key="1">
    <source>
        <dbReference type="Pfam" id="PF14008"/>
    </source>
</evidence>
<organism evidence="2 3">
    <name type="scientific">Rotaria sordida</name>
    <dbReference type="NCBI Taxonomy" id="392033"/>
    <lineage>
        <taxon>Eukaryota</taxon>
        <taxon>Metazoa</taxon>
        <taxon>Spiralia</taxon>
        <taxon>Gnathifera</taxon>
        <taxon>Rotifera</taxon>
        <taxon>Eurotatoria</taxon>
        <taxon>Bdelloidea</taxon>
        <taxon>Philodinida</taxon>
        <taxon>Philodinidae</taxon>
        <taxon>Rotaria</taxon>
    </lineage>
</organism>
<evidence type="ECO:0000313" key="2">
    <source>
        <dbReference type="EMBL" id="CAF3874811.1"/>
    </source>
</evidence>
<sequence>MKLIGGLPKNDKKKDNYGYDSGGECVALIVNRFHFPSNINNLFWYSLDIGRIHIVYYSTEHDSRRRSTQYRCIEEDLRSVSRILLIDMSGHYLTYGSYYDIQWSIYHDIYFGYTHVHANKTYLTFNYYHSEDDKLSDQFQLKK</sequence>
<dbReference type="Pfam" id="PF14008">
    <property type="entry name" value="Metallophos_C"/>
    <property type="match status" value="1"/>
</dbReference>
<evidence type="ECO:0000313" key="3">
    <source>
        <dbReference type="Proteomes" id="UP000663874"/>
    </source>
</evidence>
<name>A0A819G1G1_9BILA</name>
<dbReference type="PANTHER" id="PTHR45778">
    <property type="entry name" value="PURPLE ACID PHOSPHATASE-RELATED"/>
    <property type="match status" value="1"/>
</dbReference>
<proteinExistence type="predicted"/>
<dbReference type="SUPFAM" id="SSF56300">
    <property type="entry name" value="Metallo-dependent phosphatases"/>
    <property type="match status" value="1"/>
</dbReference>
<feature type="domain" description="Purple acid phosphatase C-terminal" evidence="1">
    <location>
        <begin position="100"/>
        <end position="137"/>
    </location>
</feature>
<reference evidence="2" key="1">
    <citation type="submission" date="2021-02" db="EMBL/GenBank/DDBJ databases">
        <authorList>
            <person name="Nowell W R."/>
        </authorList>
    </citation>
    <scope>NUCLEOTIDE SEQUENCE</scope>
</reference>
<dbReference type="InterPro" id="IPR025733">
    <property type="entry name" value="PAPs_C"/>
</dbReference>
<dbReference type="Proteomes" id="UP000663874">
    <property type="component" value="Unassembled WGS sequence"/>
</dbReference>
<dbReference type="InterPro" id="IPR029052">
    <property type="entry name" value="Metallo-depent_PP-like"/>
</dbReference>
<dbReference type="Gene3D" id="3.60.21.10">
    <property type="match status" value="1"/>
</dbReference>
<dbReference type="AlphaFoldDB" id="A0A819G1G1"/>